<dbReference type="KEGG" id="abas:ACPOL_4320"/>
<dbReference type="EMBL" id="CP030840">
    <property type="protein sequence ID" value="AXC13595.1"/>
    <property type="molecule type" value="Genomic_DNA"/>
</dbReference>
<dbReference type="RefSeq" id="WP_114208546.1">
    <property type="nucleotide sequence ID" value="NZ_CP030840.1"/>
</dbReference>
<gene>
    <name evidence="2" type="ORF">ACPOL_4320</name>
</gene>
<evidence type="ECO:0000313" key="3">
    <source>
        <dbReference type="Proteomes" id="UP000253606"/>
    </source>
</evidence>
<keyword evidence="3" id="KW-1185">Reference proteome</keyword>
<organism evidence="2 3">
    <name type="scientific">Acidisarcina polymorpha</name>
    <dbReference type="NCBI Taxonomy" id="2211140"/>
    <lineage>
        <taxon>Bacteria</taxon>
        <taxon>Pseudomonadati</taxon>
        <taxon>Acidobacteriota</taxon>
        <taxon>Terriglobia</taxon>
        <taxon>Terriglobales</taxon>
        <taxon>Acidobacteriaceae</taxon>
        <taxon>Acidisarcina</taxon>
    </lineage>
</organism>
<evidence type="ECO:0000313" key="2">
    <source>
        <dbReference type="EMBL" id="AXC13595.1"/>
    </source>
</evidence>
<reference evidence="2 3" key="1">
    <citation type="journal article" date="2018" name="Front. Microbiol.">
        <title>Hydrolytic Capabilities as a Key to Environmental Success: Chitinolytic and Cellulolytic Acidobacteria From Acidic Sub-arctic Soils and Boreal Peatlands.</title>
        <authorList>
            <person name="Belova S.E."/>
            <person name="Ravin N.V."/>
            <person name="Pankratov T.A."/>
            <person name="Rakitin A.L."/>
            <person name="Ivanova A.A."/>
            <person name="Beletsky A.V."/>
            <person name="Mardanov A.V."/>
            <person name="Sinninghe Damste J.S."/>
            <person name="Dedysh S.N."/>
        </authorList>
    </citation>
    <scope>NUCLEOTIDE SEQUENCE [LARGE SCALE GENOMIC DNA]</scope>
    <source>
        <strain evidence="2 3">SBC82</strain>
    </source>
</reference>
<feature type="compositionally biased region" description="Basic residues" evidence="1">
    <location>
        <begin position="10"/>
        <end position="24"/>
    </location>
</feature>
<feature type="region of interest" description="Disordered" evidence="1">
    <location>
        <begin position="127"/>
        <end position="162"/>
    </location>
</feature>
<evidence type="ECO:0000256" key="1">
    <source>
        <dbReference type="SAM" id="MobiDB-lite"/>
    </source>
</evidence>
<name>A0A2Z5G4J2_9BACT</name>
<proteinExistence type="predicted"/>
<dbReference type="Proteomes" id="UP000253606">
    <property type="component" value="Chromosome"/>
</dbReference>
<feature type="region of interest" description="Disordered" evidence="1">
    <location>
        <begin position="1"/>
        <end position="35"/>
    </location>
</feature>
<feature type="compositionally biased region" description="Basic and acidic residues" evidence="1">
    <location>
        <begin position="149"/>
        <end position="162"/>
    </location>
</feature>
<protein>
    <submittedName>
        <fullName evidence="2">Uncharacterized protein</fullName>
    </submittedName>
</protein>
<dbReference type="OrthoDB" id="9981875at2"/>
<accession>A0A2Z5G4J2</accession>
<dbReference type="AlphaFoldDB" id="A0A2Z5G4J2"/>
<feature type="compositionally biased region" description="Basic and acidic residues" evidence="1">
    <location>
        <begin position="127"/>
        <end position="142"/>
    </location>
</feature>
<sequence>MKEKSSWKTPAKKAALRVNAKPRNKAAGSKATLKKAEAVPSISLPALDEGEKEKPVRNYRRHTKGVISGRFAKIMVRMAEASEKGSLPHTKYLFDIGGVKEDIHRQKRGKAEPSLADLLLAEIRKQHADEASKSGGDIKVDSEAVSNGDMKERGVNCGAKEQ</sequence>